<proteinExistence type="predicted"/>
<comment type="caution">
    <text evidence="1">The sequence shown here is derived from an EMBL/GenBank/DDBJ whole genome shotgun (WGS) entry which is preliminary data.</text>
</comment>
<accession>A0ABR1CSG6</accession>
<dbReference type="Proteomes" id="UP001303046">
    <property type="component" value="Unassembled WGS sequence"/>
</dbReference>
<organism evidence="1 2">
    <name type="scientific">Necator americanus</name>
    <name type="common">Human hookworm</name>
    <dbReference type="NCBI Taxonomy" id="51031"/>
    <lineage>
        <taxon>Eukaryota</taxon>
        <taxon>Metazoa</taxon>
        <taxon>Ecdysozoa</taxon>
        <taxon>Nematoda</taxon>
        <taxon>Chromadorea</taxon>
        <taxon>Rhabditida</taxon>
        <taxon>Rhabditina</taxon>
        <taxon>Rhabditomorpha</taxon>
        <taxon>Strongyloidea</taxon>
        <taxon>Ancylostomatidae</taxon>
        <taxon>Bunostominae</taxon>
        <taxon>Necator</taxon>
    </lineage>
</organism>
<evidence type="ECO:0000313" key="2">
    <source>
        <dbReference type="Proteomes" id="UP001303046"/>
    </source>
</evidence>
<dbReference type="EMBL" id="JAVFWL010000003">
    <property type="protein sequence ID" value="KAK6740400.1"/>
    <property type="molecule type" value="Genomic_DNA"/>
</dbReference>
<reference evidence="1 2" key="1">
    <citation type="submission" date="2023-08" db="EMBL/GenBank/DDBJ databases">
        <title>A Necator americanus chromosomal reference genome.</title>
        <authorList>
            <person name="Ilik V."/>
            <person name="Petrzelkova K.J."/>
            <person name="Pardy F."/>
            <person name="Fuh T."/>
            <person name="Niatou-Singa F.S."/>
            <person name="Gouil Q."/>
            <person name="Baker L."/>
            <person name="Ritchie M.E."/>
            <person name="Jex A.R."/>
            <person name="Gazzola D."/>
            <person name="Li H."/>
            <person name="Toshio Fujiwara R."/>
            <person name="Zhan B."/>
            <person name="Aroian R.V."/>
            <person name="Pafco B."/>
            <person name="Schwarz E.M."/>
        </authorList>
    </citation>
    <scope>NUCLEOTIDE SEQUENCE [LARGE SCALE GENOMIC DNA]</scope>
    <source>
        <strain evidence="1 2">Aroian</strain>
        <tissue evidence="1">Whole animal</tissue>
    </source>
</reference>
<gene>
    <name evidence="1" type="primary">Necator_chrIII.g9467</name>
    <name evidence="1" type="ORF">RB195_008702</name>
</gene>
<evidence type="ECO:0000313" key="1">
    <source>
        <dbReference type="EMBL" id="KAK6740400.1"/>
    </source>
</evidence>
<name>A0ABR1CSG6_NECAM</name>
<protein>
    <submittedName>
        <fullName evidence="1">Uncharacterized protein</fullName>
    </submittedName>
</protein>
<sequence length="110" mass="12951">MDIAVVLKFYAGSDHRLLLARFSFEEEKAVKFSVQSPRTIVNWDLFATLTSFWEDSTVDEMDEKYDQLVEHLHNCMRRPKTSKTTKKRLPPETPELIRRGELTTKQLCFL</sequence>
<keyword evidence="2" id="KW-1185">Reference proteome</keyword>